<dbReference type="PATRIC" id="fig|1216932.3.peg.2675"/>
<proteinExistence type="predicted"/>
<protein>
    <recommendedName>
        <fullName evidence="3">DUF4177 domain-containing protein</fullName>
    </recommendedName>
</protein>
<keyword evidence="2" id="KW-1185">Reference proteome</keyword>
<dbReference type="Proteomes" id="UP000019426">
    <property type="component" value="Chromosome M2/40_rep2"/>
</dbReference>
<accession>W6SJF2</accession>
<gene>
    <name evidence="1" type="ORF">CM240_2713</name>
</gene>
<reference evidence="1 2" key="1">
    <citation type="submission" date="2013-11" db="EMBL/GenBank/DDBJ databases">
        <title>Complete genome sequence of Clostridum sp. M2/40.</title>
        <authorList>
            <person name="Wibberg D."/>
            <person name="Puehler A."/>
            <person name="Schlueter A."/>
        </authorList>
    </citation>
    <scope>NUCLEOTIDE SEQUENCE [LARGE SCALE GENOMIC DNA]</scope>
    <source>
        <strain evidence="2">M2/40</strain>
    </source>
</reference>
<dbReference type="HOGENOM" id="CLU_2859712_0_0_9"/>
<dbReference type="AlphaFoldDB" id="W6SJF2"/>
<sequence length="64" mass="7722">MVKYKILQWNIGSYPYVSQDKFEDELNKFAEDGWRIKDIKITEKKSIFNSNNTIIVFMEKNEEN</sequence>
<evidence type="ECO:0000313" key="1">
    <source>
        <dbReference type="EMBL" id="CDM69830.1"/>
    </source>
</evidence>
<name>W6SJF2_9CLOT</name>
<evidence type="ECO:0008006" key="3">
    <source>
        <dbReference type="Google" id="ProtNLM"/>
    </source>
</evidence>
<dbReference type="InterPro" id="IPR025234">
    <property type="entry name" value="YjzH-like"/>
</dbReference>
<dbReference type="Pfam" id="PF13783">
    <property type="entry name" value="DUF4177"/>
    <property type="match status" value="1"/>
</dbReference>
<dbReference type="EMBL" id="HG917869">
    <property type="protein sequence ID" value="CDM69830.1"/>
    <property type="molecule type" value="Genomic_DNA"/>
</dbReference>
<dbReference type="KEGG" id="clt:CM240_2713"/>
<evidence type="ECO:0000313" key="2">
    <source>
        <dbReference type="Proteomes" id="UP000019426"/>
    </source>
</evidence>
<dbReference type="RefSeq" id="WP_044040016.1">
    <property type="nucleotide sequence ID" value="NZ_HG917869.1"/>
</dbReference>
<organism evidence="1 2">
    <name type="scientific">Clostridium bornimense</name>
    <dbReference type="NCBI Taxonomy" id="1216932"/>
    <lineage>
        <taxon>Bacteria</taxon>
        <taxon>Bacillati</taxon>
        <taxon>Bacillota</taxon>
        <taxon>Clostridia</taxon>
        <taxon>Eubacteriales</taxon>
        <taxon>Clostridiaceae</taxon>
        <taxon>Clostridium</taxon>
    </lineage>
</organism>